<gene>
    <name evidence="5" type="ORF">CSCA_0021</name>
</gene>
<evidence type="ECO:0000256" key="1">
    <source>
        <dbReference type="ARBA" id="ARBA00001964"/>
    </source>
</evidence>
<dbReference type="PANTHER" id="PTHR47514:SF1">
    <property type="entry name" value="TRANSKETOLASE N-TERMINAL SECTION-RELATED"/>
    <property type="match status" value="1"/>
</dbReference>
<keyword evidence="3" id="KW-0786">Thiamine pyrophosphate</keyword>
<dbReference type="Proteomes" id="UP000033115">
    <property type="component" value="Chromosome"/>
</dbReference>
<name>A0A0E3GPN8_CLOSL</name>
<comment type="cofactor">
    <cofactor evidence="1">
        <name>thiamine diphosphate</name>
        <dbReference type="ChEBI" id="CHEBI:58937"/>
    </cofactor>
</comment>
<proteinExistence type="inferred from homology"/>
<evidence type="ECO:0000313" key="6">
    <source>
        <dbReference type="Proteomes" id="UP000033115"/>
    </source>
</evidence>
<evidence type="ECO:0000256" key="3">
    <source>
        <dbReference type="ARBA" id="ARBA00023052"/>
    </source>
</evidence>
<dbReference type="PANTHER" id="PTHR47514">
    <property type="entry name" value="TRANSKETOLASE N-TERMINAL SECTION-RELATED"/>
    <property type="match status" value="1"/>
</dbReference>
<dbReference type="AlphaFoldDB" id="A0A0E3GPN8"/>
<dbReference type="RefSeq" id="WP_032077265.1">
    <property type="nucleotide sequence ID" value="NZ_CP009933.1"/>
</dbReference>
<dbReference type="HOGENOM" id="CLU_009227_4_1_9"/>
<evidence type="ECO:0000313" key="5">
    <source>
        <dbReference type="EMBL" id="AKA67146.1"/>
    </source>
</evidence>
<dbReference type="Pfam" id="PF00456">
    <property type="entry name" value="Transketolase_N"/>
    <property type="match status" value="1"/>
</dbReference>
<comment type="similarity">
    <text evidence="2">Belongs to the transketolase family.</text>
</comment>
<evidence type="ECO:0000259" key="4">
    <source>
        <dbReference type="Pfam" id="PF00456"/>
    </source>
</evidence>
<dbReference type="Gene3D" id="3.40.50.970">
    <property type="match status" value="1"/>
</dbReference>
<dbReference type="InterPro" id="IPR029061">
    <property type="entry name" value="THDP-binding"/>
</dbReference>
<dbReference type="KEGG" id="csq:CSCA_0021"/>
<reference evidence="5 6" key="1">
    <citation type="journal article" date="2015" name="J. Biotechnol.">
        <title>Complete genome sequence of a malodorant-producing acetogen, Clostridium scatologenes ATCC 25775(T).</title>
        <authorList>
            <person name="Zhu Z."/>
            <person name="Guo T."/>
            <person name="Zheng H."/>
            <person name="Song T."/>
            <person name="Ouyang P."/>
            <person name="Xie J."/>
        </authorList>
    </citation>
    <scope>NUCLEOTIDE SEQUENCE [LARGE SCALE GENOMIC DNA]</scope>
    <source>
        <strain evidence="5 6">ATCC 25775</strain>
    </source>
</reference>
<feature type="domain" description="Transketolase N-terminal" evidence="4">
    <location>
        <begin position="21"/>
        <end position="277"/>
    </location>
</feature>
<dbReference type="SUPFAM" id="SSF52518">
    <property type="entry name" value="Thiamin diphosphate-binding fold (THDP-binding)"/>
    <property type="match status" value="1"/>
</dbReference>
<organism evidence="5 6">
    <name type="scientific">Clostridium scatologenes</name>
    <dbReference type="NCBI Taxonomy" id="1548"/>
    <lineage>
        <taxon>Bacteria</taxon>
        <taxon>Bacillati</taxon>
        <taxon>Bacillota</taxon>
        <taxon>Clostridia</taxon>
        <taxon>Eubacteriales</taxon>
        <taxon>Clostridiaceae</taxon>
        <taxon>Clostridium</taxon>
    </lineage>
</organism>
<keyword evidence="6" id="KW-1185">Reference proteome</keyword>
<dbReference type="InterPro" id="IPR005474">
    <property type="entry name" value="Transketolase_N"/>
</dbReference>
<dbReference type="EMBL" id="CP009933">
    <property type="protein sequence ID" value="AKA67146.1"/>
    <property type="molecule type" value="Genomic_DNA"/>
</dbReference>
<accession>A0A0E3GPN8</accession>
<evidence type="ECO:0000256" key="2">
    <source>
        <dbReference type="ARBA" id="ARBA00007131"/>
    </source>
</evidence>
<dbReference type="CDD" id="cd02012">
    <property type="entry name" value="TPP_TK"/>
    <property type="match status" value="1"/>
</dbReference>
<sequence>MYKYNIDIEMVRKLDEKCVEIRKNLVNFIYRIGMGHLGGELSLVEMAVALYYKYMNYDPKNPKWEERDRLILSKGHCSETLYTIFSDLGMYTMDYMVEHFETLDTAEFGMHCNRKYVPAIEASAGSLGHGLPIALGMALGARKQKKNWRTFVIVGDGEMDEGTNWEAIMAAAHYQLGNLVAIVDKNKIQMTGTTANTMNLDPLDKKLEAFGWDVIEIDGNDMYSVCEALQSLPPADPYVRRKPIFIISNTIKGKGVDFMEGNIKWHGGGIAKEQLEQALNCIEKNRKVR</sequence>
<protein>
    <submittedName>
        <fullName evidence="5">Transketolase domain protein</fullName>
    </submittedName>
</protein>
<dbReference type="STRING" id="1548.CSCA_0021"/>